<evidence type="ECO:0000313" key="9">
    <source>
        <dbReference type="Proteomes" id="UP000299832"/>
    </source>
</evidence>
<dbReference type="EMBL" id="KX349290">
    <property type="protein sequence ID" value="AOO11322.1"/>
    <property type="molecule type" value="Genomic_DNA"/>
</dbReference>
<accession>A0A1D7SB75</accession>
<dbReference type="Proteomes" id="UP000304735">
    <property type="component" value="Segment"/>
</dbReference>
<evidence type="ECO:0000313" key="4">
    <source>
        <dbReference type="EMBL" id="QBQ75174.1"/>
    </source>
</evidence>
<evidence type="ECO:0000313" key="5">
    <source>
        <dbReference type="EMBL" id="QBQ75616.1"/>
    </source>
</evidence>
<gene>
    <name evidence="4" type="ORF">RW010115_067</name>
    <name evidence="1" type="ORF">RW060613_067</name>
    <name evidence="2" type="ORF">RW080711_067</name>
    <name evidence="5" type="ORF">RW220214_066</name>
    <name evidence="3" type="ORF">RW251112_067</name>
    <name evidence="6" type="ORF">RW620316_067</name>
</gene>
<dbReference type="EMBL" id="MK493325">
    <property type="protein sequence ID" value="QBQ75837.1"/>
    <property type="molecule type" value="Genomic_DNA"/>
</dbReference>
<evidence type="ECO:0000313" key="10">
    <source>
        <dbReference type="Proteomes" id="UP000301260"/>
    </source>
</evidence>
<evidence type="ECO:0000313" key="3">
    <source>
        <dbReference type="EMBL" id="AOO11322.1"/>
    </source>
</evidence>
<sequence length="73" mass="8322">MKNAFQSLIEDSAFVDAINSMSGFFYEMNPDIDMCYDYICEKADIHSFVADDAAWDMFYNAWEQVANENGIAA</sequence>
<evidence type="ECO:0000313" key="8">
    <source>
        <dbReference type="Proteomes" id="UP000223306"/>
    </source>
</evidence>
<dbReference type="EMBL" id="MK493324">
    <property type="protein sequence ID" value="QBQ75616.1"/>
    <property type="molecule type" value="Genomic_DNA"/>
</dbReference>
<dbReference type="Proteomes" id="UP000301260">
    <property type="component" value="Segment"/>
</dbReference>
<dbReference type="Proteomes" id="UP000222384">
    <property type="component" value="Genome"/>
</dbReference>
<dbReference type="Proteomes" id="UP000224173">
    <property type="component" value="Segment"/>
</dbReference>
<evidence type="ECO:0000313" key="1">
    <source>
        <dbReference type="EMBL" id="AOO10655.1"/>
    </source>
</evidence>
<dbReference type="EMBL" id="MK493322">
    <property type="protein sequence ID" value="QBQ75174.1"/>
    <property type="molecule type" value="Genomic_DNA"/>
</dbReference>
<evidence type="ECO:0000313" key="6">
    <source>
        <dbReference type="EMBL" id="QBQ75837.1"/>
    </source>
</evidence>
<dbReference type="EMBL" id="KX349287">
    <property type="protein sequence ID" value="AOO10655.1"/>
    <property type="molecule type" value="Genomic_DNA"/>
</dbReference>
<evidence type="ECO:0000313" key="7">
    <source>
        <dbReference type="Proteomes" id="UP000222384"/>
    </source>
</evidence>
<dbReference type="Proteomes" id="UP000299832">
    <property type="component" value="Genome"/>
</dbReference>
<reference evidence="7 8" key="1">
    <citation type="journal article" date="2016" name="Environ. Microbiol.">
        <title>Genomic diversification of marine cyanophages into stable ecotypes.</title>
        <authorList>
            <person name="Marston M.F."/>
            <person name="Martiny J.B."/>
        </authorList>
    </citation>
    <scope>NUCLEOTIDE SEQUENCE [LARGE SCALE GENOMIC DNA]</scope>
    <source>
        <strain evidence="1">RW_06_0613</strain>
        <strain evidence="2">RW_08_0711</strain>
        <strain evidence="3">RW_25_1112</strain>
    </source>
</reference>
<organism evidence="2 8">
    <name type="scientific">Synechococcus phage S-RIM8</name>
    <dbReference type="NCBI Taxonomy" id="756278"/>
    <lineage>
        <taxon>Viruses</taxon>
        <taxon>Duplodnaviria</taxon>
        <taxon>Heunggongvirae</taxon>
        <taxon>Uroviricota</taxon>
        <taxon>Caudoviricetes</taxon>
        <taxon>Pantevenvirales</taxon>
        <taxon>Kyanoviridae</taxon>
        <taxon>Neptunevirus</taxon>
        <taxon>Neptunevirus srim18</taxon>
    </lineage>
</organism>
<proteinExistence type="predicted"/>
<evidence type="ECO:0000313" key="2">
    <source>
        <dbReference type="EMBL" id="AOO10876.1"/>
    </source>
</evidence>
<protein>
    <submittedName>
        <fullName evidence="2">Uncharacterized protein</fullName>
    </submittedName>
</protein>
<reference evidence="9 10" key="2">
    <citation type="submission" date="2019-02" db="EMBL/GenBank/DDBJ databases">
        <title>Diversity in Cyanophage Genomes from Southern New England Coastal Waters.</title>
        <authorList>
            <person name="Marston M.F."/>
        </authorList>
    </citation>
    <scope>NUCLEOTIDE SEQUENCE [LARGE SCALE GENOMIC DNA]</scope>
    <source>
        <strain evidence="4">RW_01_0115_WH8101</strain>
        <strain evidence="5">RW_22_0214</strain>
        <strain evidence="6">RW_62_0316</strain>
    </source>
</reference>
<dbReference type="EMBL" id="KX349288">
    <property type="protein sequence ID" value="AOO10876.1"/>
    <property type="molecule type" value="Genomic_DNA"/>
</dbReference>
<name>A0A1D7SB75_9CAUD</name>
<dbReference type="Proteomes" id="UP000223306">
    <property type="component" value="Segment"/>
</dbReference>